<dbReference type="Proteomes" id="UP000294832">
    <property type="component" value="Unassembled WGS sequence"/>
</dbReference>
<dbReference type="PANTHER" id="PTHR42792">
    <property type="entry name" value="FLAGELLIN"/>
    <property type="match status" value="1"/>
</dbReference>
<name>A0A4R2F6D5_9GAMM</name>
<evidence type="ECO:0000256" key="2">
    <source>
        <dbReference type="ARBA" id="ARBA00022525"/>
    </source>
</evidence>
<dbReference type="OrthoDB" id="9796789at2"/>
<keyword evidence="8" id="KW-1185">Reference proteome</keyword>
<feature type="domain" description="Flagellin N-terminal" evidence="5">
    <location>
        <begin position="5"/>
        <end position="142"/>
    </location>
</feature>
<feature type="domain" description="Flagellin C-terminal" evidence="6">
    <location>
        <begin position="206"/>
        <end position="291"/>
    </location>
</feature>
<comment type="function">
    <text evidence="4">Flagellin is the subunit protein which polymerizes to form the filaments of bacterial flagella.</text>
</comment>
<dbReference type="PANTHER" id="PTHR42792:SF2">
    <property type="entry name" value="FLAGELLIN"/>
    <property type="match status" value="1"/>
</dbReference>
<dbReference type="GO" id="GO:0005576">
    <property type="term" value="C:extracellular region"/>
    <property type="evidence" value="ECO:0007669"/>
    <property type="project" value="UniProtKB-SubCell"/>
</dbReference>
<evidence type="ECO:0000313" key="8">
    <source>
        <dbReference type="Proteomes" id="UP000294832"/>
    </source>
</evidence>
<evidence type="ECO:0000259" key="6">
    <source>
        <dbReference type="Pfam" id="PF00700"/>
    </source>
</evidence>
<evidence type="ECO:0000259" key="5">
    <source>
        <dbReference type="Pfam" id="PF00669"/>
    </source>
</evidence>
<keyword evidence="7" id="KW-0282">Flagellum</keyword>
<dbReference type="AlphaFoldDB" id="A0A4R2F6D5"/>
<comment type="caution">
    <text evidence="7">The sequence shown here is derived from an EMBL/GenBank/DDBJ whole genome shotgun (WGS) entry which is preliminary data.</text>
</comment>
<dbReference type="RefSeq" id="WP_133039701.1">
    <property type="nucleotide sequence ID" value="NZ_SLWF01000022.1"/>
</dbReference>
<dbReference type="InterPro" id="IPR046358">
    <property type="entry name" value="Flagellin_C"/>
</dbReference>
<dbReference type="Pfam" id="PF00669">
    <property type="entry name" value="Flagellin_N"/>
    <property type="match status" value="1"/>
</dbReference>
<evidence type="ECO:0000256" key="1">
    <source>
        <dbReference type="ARBA" id="ARBA00005709"/>
    </source>
</evidence>
<gene>
    <name evidence="7" type="ORF">EDC91_12257</name>
</gene>
<evidence type="ECO:0000256" key="3">
    <source>
        <dbReference type="ARBA" id="ARBA00023143"/>
    </source>
</evidence>
<keyword evidence="3 4" id="KW-0975">Bacterial flagellum</keyword>
<dbReference type="InterPro" id="IPR001492">
    <property type="entry name" value="Flagellin"/>
</dbReference>
<dbReference type="GO" id="GO:0005198">
    <property type="term" value="F:structural molecule activity"/>
    <property type="evidence" value="ECO:0007669"/>
    <property type="project" value="UniProtKB-UniRule"/>
</dbReference>
<dbReference type="Pfam" id="PF00700">
    <property type="entry name" value="Flagellin_C"/>
    <property type="match status" value="1"/>
</dbReference>
<proteinExistence type="inferred from homology"/>
<evidence type="ECO:0000256" key="4">
    <source>
        <dbReference type="RuleBase" id="RU362073"/>
    </source>
</evidence>
<dbReference type="PRINTS" id="PR00207">
    <property type="entry name" value="FLAGELLIN"/>
</dbReference>
<accession>A0A4R2F6D5</accession>
<keyword evidence="7" id="KW-0966">Cell projection</keyword>
<dbReference type="SUPFAM" id="SSF64518">
    <property type="entry name" value="Phase 1 flagellin"/>
    <property type="match status" value="1"/>
</dbReference>
<protein>
    <recommendedName>
        <fullName evidence="4">Flagellin</fullName>
    </recommendedName>
</protein>
<comment type="similarity">
    <text evidence="1 4">Belongs to the bacterial flagellin family.</text>
</comment>
<dbReference type="GO" id="GO:0009288">
    <property type="term" value="C:bacterial-type flagellum"/>
    <property type="evidence" value="ECO:0007669"/>
    <property type="project" value="UniProtKB-SubCell"/>
</dbReference>
<dbReference type="InterPro" id="IPR001029">
    <property type="entry name" value="Flagellin_N"/>
</dbReference>
<dbReference type="Gene3D" id="1.20.1330.10">
    <property type="entry name" value="f41 fragment of flagellin, N-terminal domain"/>
    <property type="match status" value="1"/>
</dbReference>
<dbReference type="EMBL" id="SLWF01000022">
    <property type="protein sequence ID" value="TCN81728.1"/>
    <property type="molecule type" value="Genomic_DNA"/>
</dbReference>
<reference evidence="7 8" key="1">
    <citation type="submission" date="2019-03" db="EMBL/GenBank/DDBJ databases">
        <title>Freshwater and sediment microbial communities from various areas in North America, analyzing microbe dynamics in response to fracking.</title>
        <authorList>
            <person name="Lamendella R."/>
        </authorList>
    </citation>
    <scope>NUCLEOTIDE SEQUENCE [LARGE SCALE GENOMIC DNA]</scope>
    <source>
        <strain evidence="7 8">74A</strain>
    </source>
</reference>
<keyword evidence="2 4" id="KW-0964">Secreted</keyword>
<comment type="subcellular location">
    <subcellularLocation>
        <location evidence="4">Secreted</location>
    </subcellularLocation>
    <subcellularLocation>
        <location evidence="4">Bacterial flagellum</location>
    </subcellularLocation>
</comment>
<sequence>MSLSIQSNAASLSIQNQLNRTNSALSTALERLGSGYRINSAKDDAAGLQIANRLNAQATGQKAAIYNANNAQSMMQTAEGAFEEMTNIANRMKELATQGANGTNSTSEYTAMDSEYQALAEQMASIMSNTSFGAGTKLLAGTDSKFSDTNGITFQVGASTAETLKVDVSTEVGAVNTAVGSVDAAGAYTAGTLGDLTTQTASSTAIGKIDTLIDNIGAARSALGANMNRLDHTINNVTNMKENTEAASSNLMDADYAAETSSMTKQQLLMNSGVSVLSVSNSTTSMIASLLRG</sequence>
<evidence type="ECO:0000313" key="7">
    <source>
        <dbReference type="EMBL" id="TCN81728.1"/>
    </source>
</evidence>
<organism evidence="7 8">
    <name type="scientific">Shewanella fodinae</name>
    <dbReference type="NCBI Taxonomy" id="552357"/>
    <lineage>
        <taxon>Bacteria</taxon>
        <taxon>Pseudomonadati</taxon>
        <taxon>Pseudomonadota</taxon>
        <taxon>Gammaproteobacteria</taxon>
        <taxon>Alteromonadales</taxon>
        <taxon>Shewanellaceae</taxon>
        <taxon>Shewanella</taxon>
    </lineage>
</organism>
<keyword evidence="7" id="KW-0969">Cilium</keyword>